<feature type="domain" description="2Fe-2S ferredoxin-type" evidence="7">
    <location>
        <begin position="235"/>
        <end position="317"/>
    </location>
</feature>
<dbReference type="InterPro" id="IPR050415">
    <property type="entry name" value="MRET"/>
</dbReference>
<evidence type="ECO:0000313" key="9">
    <source>
        <dbReference type="EMBL" id="PZQ80756.1"/>
    </source>
</evidence>
<keyword evidence="2" id="KW-0001">2Fe-2S</keyword>
<keyword evidence="6" id="KW-0411">Iron-sulfur</keyword>
<dbReference type="InterPro" id="IPR017938">
    <property type="entry name" value="Riboflavin_synthase-like_b-brl"/>
</dbReference>
<dbReference type="InterPro" id="IPR039261">
    <property type="entry name" value="FNR_nucleotide-bd"/>
</dbReference>
<dbReference type="Gene3D" id="2.40.30.10">
    <property type="entry name" value="Translation factors"/>
    <property type="match status" value="1"/>
</dbReference>
<dbReference type="AlphaFoldDB" id="A0A2W5QUP9"/>
<dbReference type="InterPro" id="IPR017927">
    <property type="entry name" value="FAD-bd_FR_type"/>
</dbReference>
<dbReference type="PROSITE" id="PS00197">
    <property type="entry name" value="2FE2S_FER_1"/>
    <property type="match status" value="1"/>
</dbReference>
<evidence type="ECO:0000256" key="3">
    <source>
        <dbReference type="ARBA" id="ARBA00022723"/>
    </source>
</evidence>
<sequence>MTARMIMKLDVAERVDDATDVILVSLRHPRRPELPAWKAGAHIDVHLPDGRIRQYSLCGDPADRTRYRIAVKRETAGRGGSAWIHETLAVGDAVHCSAPRNNFALAPQAGRHLFIAGGIGVTPLAALAYEALQRGDAFELHLRARSRRHAPLLAELERAFAGHLHLHLNDEAPASLDDILARFGVTADAHLYFCGPAGLNAAIAAAAERQCWAAERSHTEVFQPTLDENFKPEPFDIMIASTGQTLRVPADRSVLDILRGNGFVMPSSCELGVCGACICGYRDGTVIHRDSVLSLADRQDKLAPCVSRARVAVTLDL</sequence>
<dbReference type="PRINTS" id="PR00409">
    <property type="entry name" value="PHDIOXRDTASE"/>
</dbReference>
<feature type="domain" description="FAD-binding FR-type" evidence="8">
    <location>
        <begin position="4"/>
        <end position="106"/>
    </location>
</feature>
<dbReference type="GO" id="GO:0051537">
    <property type="term" value="F:2 iron, 2 sulfur cluster binding"/>
    <property type="evidence" value="ECO:0007669"/>
    <property type="project" value="UniProtKB-KW"/>
</dbReference>
<dbReference type="SUPFAM" id="SSF54292">
    <property type="entry name" value="2Fe-2S ferredoxin-like"/>
    <property type="match status" value="1"/>
</dbReference>
<proteinExistence type="predicted"/>
<reference evidence="9 10" key="1">
    <citation type="submission" date="2017-08" db="EMBL/GenBank/DDBJ databases">
        <title>Infants hospitalized years apart are colonized by the same room-sourced microbial strains.</title>
        <authorList>
            <person name="Brooks B."/>
            <person name="Olm M.R."/>
            <person name="Firek B.A."/>
            <person name="Baker R."/>
            <person name="Thomas B.C."/>
            <person name="Morowitz M.J."/>
            <person name="Banfield J.F."/>
        </authorList>
    </citation>
    <scope>NUCLEOTIDE SEQUENCE [LARGE SCALE GENOMIC DNA]</scope>
    <source>
        <strain evidence="9">S2_005_001_R2_27</strain>
    </source>
</reference>
<dbReference type="CDD" id="cd06185">
    <property type="entry name" value="PDR_like"/>
    <property type="match status" value="1"/>
</dbReference>
<accession>A0A2W5QUP9</accession>
<dbReference type="InterPro" id="IPR036010">
    <property type="entry name" value="2Fe-2S_ferredoxin-like_sf"/>
</dbReference>
<evidence type="ECO:0000259" key="8">
    <source>
        <dbReference type="PROSITE" id="PS51384"/>
    </source>
</evidence>
<name>A0A2W5QUP9_ANCNO</name>
<keyword evidence="5" id="KW-0408">Iron</keyword>
<dbReference type="CDD" id="cd00207">
    <property type="entry name" value="fer2"/>
    <property type="match status" value="1"/>
</dbReference>
<gene>
    <name evidence="9" type="ORF">DI549_16135</name>
</gene>
<dbReference type="InterPro" id="IPR001041">
    <property type="entry name" value="2Fe-2S_ferredoxin-type"/>
</dbReference>
<organism evidence="9 10">
    <name type="scientific">Ancylobacter novellus</name>
    <name type="common">Thiobacillus novellus</name>
    <dbReference type="NCBI Taxonomy" id="921"/>
    <lineage>
        <taxon>Bacteria</taxon>
        <taxon>Pseudomonadati</taxon>
        <taxon>Pseudomonadota</taxon>
        <taxon>Alphaproteobacteria</taxon>
        <taxon>Hyphomicrobiales</taxon>
        <taxon>Xanthobacteraceae</taxon>
        <taxon>Ancylobacter</taxon>
    </lineage>
</organism>
<evidence type="ECO:0000259" key="7">
    <source>
        <dbReference type="PROSITE" id="PS51085"/>
    </source>
</evidence>
<dbReference type="EMBL" id="QFQD01000057">
    <property type="protein sequence ID" value="PZQ80756.1"/>
    <property type="molecule type" value="Genomic_DNA"/>
</dbReference>
<evidence type="ECO:0000256" key="6">
    <source>
        <dbReference type="ARBA" id="ARBA00023014"/>
    </source>
</evidence>
<dbReference type="InterPro" id="IPR012675">
    <property type="entry name" value="Beta-grasp_dom_sf"/>
</dbReference>
<evidence type="ECO:0000256" key="4">
    <source>
        <dbReference type="ARBA" id="ARBA00023002"/>
    </source>
</evidence>
<dbReference type="PROSITE" id="PS51384">
    <property type="entry name" value="FAD_FR"/>
    <property type="match status" value="1"/>
</dbReference>
<keyword evidence="1" id="KW-0285">Flavoprotein</keyword>
<dbReference type="PROSITE" id="PS51085">
    <property type="entry name" value="2FE2S_FER_2"/>
    <property type="match status" value="1"/>
</dbReference>
<evidence type="ECO:0000256" key="5">
    <source>
        <dbReference type="ARBA" id="ARBA00023004"/>
    </source>
</evidence>
<dbReference type="SUPFAM" id="SSF52343">
    <property type="entry name" value="Ferredoxin reductase-like, C-terminal NADP-linked domain"/>
    <property type="match status" value="1"/>
</dbReference>
<evidence type="ECO:0000256" key="1">
    <source>
        <dbReference type="ARBA" id="ARBA00022630"/>
    </source>
</evidence>
<dbReference type="GO" id="GO:0046872">
    <property type="term" value="F:metal ion binding"/>
    <property type="evidence" value="ECO:0007669"/>
    <property type="project" value="UniProtKB-KW"/>
</dbReference>
<dbReference type="Gene3D" id="3.10.20.30">
    <property type="match status" value="1"/>
</dbReference>
<dbReference type="PANTHER" id="PTHR47354:SF1">
    <property type="entry name" value="CARNITINE MONOOXYGENASE REDUCTASE SUBUNIT"/>
    <property type="match status" value="1"/>
</dbReference>
<keyword evidence="4" id="KW-0560">Oxidoreductase</keyword>
<comment type="caution">
    <text evidence="9">The sequence shown here is derived from an EMBL/GenBank/DDBJ whole genome shotgun (WGS) entry which is preliminary data.</text>
</comment>
<dbReference type="InterPro" id="IPR006058">
    <property type="entry name" value="2Fe2S_fd_BS"/>
</dbReference>
<dbReference type="Gene3D" id="3.40.50.80">
    <property type="entry name" value="Nucleotide-binding domain of ferredoxin-NADP reductase (FNR) module"/>
    <property type="match status" value="1"/>
</dbReference>
<keyword evidence="3" id="KW-0479">Metal-binding</keyword>
<dbReference type="SUPFAM" id="SSF63380">
    <property type="entry name" value="Riboflavin synthase domain-like"/>
    <property type="match status" value="1"/>
</dbReference>
<dbReference type="Proteomes" id="UP000248887">
    <property type="component" value="Unassembled WGS sequence"/>
</dbReference>
<evidence type="ECO:0000256" key="2">
    <source>
        <dbReference type="ARBA" id="ARBA00022714"/>
    </source>
</evidence>
<dbReference type="Pfam" id="PF00111">
    <property type="entry name" value="Fer2"/>
    <property type="match status" value="1"/>
</dbReference>
<dbReference type="GO" id="GO:0016491">
    <property type="term" value="F:oxidoreductase activity"/>
    <property type="evidence" value="ECO:0007669"/>
    <property type="project" value="UniProtKB-KW"/>
</dbReference>
<protein>
    <submittedName>
        <fullName evidence="9">Oxidoreductase</fullName>
    </submittedName>
</protein>
<evidence type="ECO:0000313" key="10">
    <source>
        <dbReference type="Proteomes" id="UP000248887"/>
    </source>
</evidence>
<dbReference type="PANTHER" id="PTHR47354">
    <property type="entry name" value="NADH OXIDOREDUCTASE HCR"/>
    <property type="match status" value="1"/>
</dbReference>